<dbReference type="AlphaFoldDB" id="A0A1H0CDY2"/>
<dbReference type="Proteomes" id="UP000199602">
    <property type="component" value="Unassembled WGS sequence"/>
</dbReference>
<gene>
    <name evidence="2" type="ORF">SAMN04488516_10313</name>
</gene>
<dbReference type="Gene3D" id="3.60.160.10">
    <property type="entry name" value="Mitochondrial biogenesis AIM24"/>
    <property type="match status" value="1"/>
</dbReference>
<evidence type="ECO:0000313" key="3">
    <source>
        <dbReference type="Proteomes" id="UP000199602"/>
    </source>
</evidence>
<accession>A0A1H0CDY2</accession>
<sequence length="267" mass="28746">MKTKILFQGSYALLKVNLDPGEEIKAEPGAMVAMTEAIKMEVKKSGGGLFKSLKAKFLGGESFFNTYFKAQEQSGHLFLAPKSPGSIAELTLDGSKGFILEKGAFLAATPDVNLDVKFQGLAKGFLNKEGFFLIKVEGTGNLFLNCFGGLEKINLASGEKFIVDNGHLVAFSSDTDYKITKAGGWLSSIFSGEGIVLEFSGPGEVYIQSRNPGEFGRWLLPFIPIPTPSGGSGGSRFGFAKNNTWGSGEENSSYDMEDSFDDSFDDE</sequence>
<dbReference type="PANTHER" id="PTHR43657">
    <property type="entry name" value="TRYPTOPHAN RNA-BINDING ATTENUATOR PROTEIN-LIKE PROTEIN"/>
    <property type="match status" value="1"/>
</dbReference>
<feature type="compositionally biased region" description="Polar residues" evidence="1">
    <location>
        <begin position="241"/>
        <end position="251"/>
    </location>
</feature>
<dbReference type="InterPro" id="IPR036983">
    <property type="entry name" value="AIM24_sf"/>
</dbReference>
<protein>
    <submittedName>
        <fullName evidence="2">TIGR00266 family protein</fullName>
    </submittedName>
</protein>
<organism evidence="2 3">
    <name type="scientific">Desulfonauticus submarinus</name>
    <dbReference type="NCBI Taxonomy" id="206665"/>
    <lineage>
        <taxon>Bacteria</taxon>
        <taxon>Pseudomonadati</taxon>
        <taxon>Thermodesulfobacteriota</taxon>
        <taxon>Desulfovibrionia</taxon>
        <taxon>Desulfovibrionales</taxon>
        <taxon>Desulfonauticaceae</taxon>
        <taxon>Desulfonauticus</taxon>
    </lineage>
</organism>
<dbReference type="InterPro" id="IPR002838">
    <property type="entry name" value="AIM24"/>
</dbReference>
<evidence type="ECO:0000313" key="2">
    <source>
        <dbReference type="EMBL" id="SDN56107.1"/>
    </source>
</evidence>
<dbReference type="OrthoDB" id="9779518at2"/>
<dbReference type="SUPFAM" id="SSF51219">
    <property type="entry name" value="TRAP-like"/>
    <property type="match status" value="1"/>
</dbReference>
<reference evidence="2 3" key="1">
    <citation type="submission" date="2016-10" db="EMBL/GenBank/DDBJ databases">
        <authorList>
            <person name="de Groot N.N."/>
        </authorList>
    </citation>
    <scope>NUCLEOTIDE SEQUENCE [LARGE SCALE GENOMIC DNA]</scope>
    <source>
        <strain evidence="2 3">DSM 15269</strain>
    </source>
</reference>
<dbReference type="STRING" id="206665.SAMN04488516_10313"/>
<feature type="region of interest" description="Disordered" evidence="1">
    <location>
        <begin position="231"/>
        <end position="267"/>
    </location>
</feature>
<keyword evidence="3" id="KW-1185">Reference proteome</keyword>
<feature type="compositionally biased region" description="Acidic residues" evidence="1">
    <location>
        <begin position="255"/>
        <end position="267"/>
    </location>
</feature>
<dbReference type="Pfam" id="PF01987">
    <property type="entry name" value="AIM24"/>
    <property type="match status" value="1"/>
</dbReference>
<dbReference type="RefSeq" id="WP_092064012.1">
    <property type="nucleotide sequence ID" value="NZ_FNIN01000003.1"/>
</dbReference>
<dbReference type="PANTHER" id="PTHR43657:SF1">
    <property type="entry name" value="ALTERED INHERITANCE OF MITOCHONDRIA PROTEIN 24, MITOCHONDRIAL"/>
    <property type="match status" value="1"/>
</dbReference>
<name>A0A1H0CDY2_9BACT</name>
<dbReference type="InterPro" id="IPR016031">
    <property type="entry name" value="Trp_RNA-bd_attenuator-like_dom"/>
</dbReference>
<dbReference type="NCBIfam" id="TIGR00266">
    <property type="entry name" value="TIGR00266 family protein"/>
    <property type="match status" value="1"/>
</dbReference>
<proteinExistence type="predicted"/>
<evidence type="ECO:0000256" key="1">
    <source>
        <dbReference type="SAM" id="MobiDB-lite"/>
    </source>
</evidence>
<dbReference type="EMBL" id="FNIN01000003">
    <property type="protein sequence ID" value="SDN56107.1"/>
    <property type="molecule type" value="Genomic_DNA"/>
</dbReference>